<keyword evidence="2" id="KW-0472">Membrane</keyword>
<keyword evidence="2" id="KW-1133">Transmembrane helix</keyword>
<keyword evidence="2" id="KW-0812">Transmembrane</keyword>
<feature type="transmembrane region" description="Helical" evidence="2">
    <location>
        <begin position="90"/>
        <end position="108"/>
    </location>
</feature>
<sequence>MARMVRTVKRERVLASSAHFEQIWRIQKRKKEAIHENGPYKMCDVHDVVCVGEEEISRDTNVHEVQVDYDDEIYDDAADSEYETDDSKGIIIYLIIFGININIINIILNCIIVDTFVTTYSLIPGIQYIDICQNISFSAEDNPINDYPEEETCEDEEDISRSSGHESEDSEGESDSNRSSVLEDSERHYEDDDLFFEDDMYGDDDDYNNKIYSGNDDREDEDMRWGLQSGRRSNFVALDQHASESPPKARHFLGSLSSSVSSVNQKYVPMVCKFASCPESRPLQEQSFSSDGQATSGHVATSWLCLPSYTGGVTGIGYGITVGEVITRPAIARPYVPTVVLSLFVISTFLTKAKVCTTKAWTGLQSRSPKSIPQEWDNLDHFRIDVAMGWIGL</sequence>
<reference evidence="3 4" key="1">
    <citation type="submission" date="2023-12" db="EMBL/GenBank/DDBJ databases">
        <title>A high-quality genome assembly for Dillenia turbinata (Dilleniales).</title>
        <authorList>
            <person name="Chanderbali A."/>
        </authorList>
    </citation>
    <scope>NUCLEOTIDE SEQUENCE [LARGE SCALE GENOMIC DNA]</scope>
    <source>
        <strain evidence="3">LSX21</strain>
        <tissue evidence="3">Leaf</tissue>
    </source>
</reference>
<comment type="caution">
    <text evidence="3">The sequence shown here is derived from an EMBL/GenBank/DDBJ whole genome shotgun (WGS) entry which is preliminary data.</text>
</comment>
<proteinExistence type="predicted"/>
<evidence type="ECO:0000256" key="2">
    <source>
        <dbReference type="SAM" id="Phobius"/>
    </source>
</evidence>
<dbReference type="AlphaFoldDB" id="A0AAN8VPU7"/>
<evidence type="ECO:0000313" key="4">
    <source>
        <dbReference type="Proteomes" id="UP001370490"/>
    </source>
</evidence>
<accession>A0AAN8VPU7</accession>
<feature type="compositionally biased region" description="Acidic residues" evidence="1">
    <location>
        <begin position="147"/>
        <end position="158"/>
    </location>
</feature>
<name>A0AAN8VPU7_9MAGN</name>
<dbReference type="EMBL" id="JBAMMX010000007">
    <property type="protein sequence ID" value="KAK6935659.1"/>
    <property type="molecule type" value="Genomic_DNA"/>
</dbReference>
<feature type="compositionally biased region" description="Acidic residues" evidence="1">
    <location>
        <begin position="191"/>
        <end position="206"/>
    </location>
</feature>
<dbReference type="Proteomes" id="UP001370490">
    <property type="component" value="Unassembled WGS sequence"/>
</dbReference>
<gene>
    <name evidence="3" type="ORF">RJ641_032689</name>
</gene>
<keyword evidence="4" id="KW-1185">Reference proteome</keyword>
<evidence type="ECO:0000256" key="1">
    <source>
        <dbReference type="SAM" id="MobiDB-lite"/>
    </source>
</evidence>
<evidence type="ECO:0000313" key="3">
    <source>
        <dbReference type="EMBL" id="KAK6935659.1"/>
    </source>
</evidence>
<feature type="region of interest" description="Disordered" evidence="1">
    <location>
        <begin position="142"/>
        <end position="222"/>
    </location>
</feature>
<protein>
    <submittedName>
        <fullName evidence="3">Uncharacterized protein</fullName>
    </submittedName>
</protein>
<organism evidence="3 4">
    <name type="scientific">Dillenia turbinata</name>
    <dbReference type="NCBI Taxonomy" id="194707"/>
    <lineage>
        <taxon>Eukaryota</taxon>
        <taxon>Viridiplantae</taxon>
        <taxon>Streptophyta</taxon>
        <taxon>Embryophyta</taxon>
        <taxon>Tracheophyta</taxon>
        <taxon>Spermatophyta</taxon>
        <taxon>Magnoliopsida</taxon>
        <taxon>eudicotyledons</taxon>
        <taxon>Gunneridae</taxon>
        <taxon>Pentapetalae</taxon>
        <taxon>Dilleniales</taxon>
        <taxon>Dilleniaceae</taxon>
        <taxon>Dillenia</taxon>
    </lineage>
</organism>